<reference evidence="10 11" key="1">
    <citation type="journal article" date="2018" name="Front. Microbiol.">
        <title>Genomic and genetic insights into a cosmopolitan fungus, Paecilomyces variotii (Eurotiales).</title>
        <authorList>
            <person name="Urquhart A.S."/>
            <person name="Mondo S.J."/>
            <person name="Makela M.R."/>
            <person name="Hane J.K."/>
            <person name="Wiebenga A."/>
            <person name="He G."/>
            <person name="Mihaltcheva S."/>
            <person name="Pangilinan J."/>
            <person name="Lipzen A."/>
            <person name="Barry K."/>
            <person name="de Vries R.P."/>
            <person name="Grigoriev I.V."/>
            <person name="Idnurm A."/>
        </authorList>
    </citation>
    <scope>NUCLEOTIDE SEQUENCE [LARGE SCALE GENOMIC DNA]</scope>
    <source>
        <strain evidence="10 11">CBS 101075</strain>
    </source>
</reference>
<dbReference type="GeneID" id="39596777"/>
<proteinExistence type="predicted"/>
<evidence type="ECO:0000313" key="10">
    <source>
        <dbReference type="EMBL" id="RWQ93721.1"/>
    </source>
</evidence>
<keyword evidence="5" id="KW-0862">Zinc</keyword>
<dbReference type="Gene3D" id="3.30.160.60">
    <property type="entry name" value="Classic Zinc Finger"/>
    <property type="match status" value="5"/>
</dbReference>
<sequence length="560" mass="61379">MSLELNDSDFCLECHWEAFQMAGKNPMLSGGHDSQSQWCCPPDETHDSHACTIDEACCDVDHCSVACGSVCDGFVDCDNSTVCSESHCEDQNCESTGPVCFDKHCFEDSHEGQSLEALLGEDIQLNWDTPGFLPSTSAPGNESSQAQKPEDPFHHHTVDFRATDELFASLSTPAHNAQHHDSCHSVSCQAPSKESSVGLSSPSYSSQSDLASLGTCDVLGVGHGYLSCGHHIHGVHPLLPDSNMERFFGLPPSVAAPCSNAAHQHVGNRLRTPAATGVHGFHGVCRSHAHGHTHCHSHPYMPYARHHRSSVSSHLMSSPADTPPPLEGGISSGLTSPTFPTDDHEPHICKWTFNHDGMKIACGASFADAGALQEHLVSKHMGTMDGRKGHGYYCCWEGCHRPDEPFSQKSKLQGHFLTHSNFKSFKCSVCSKPFARQATLERHERSHRGEKPYKCRECGKAFTDSSELKTHSRTHSGEKPFKCNYPGCNFQTGDSSNMSSHKLTHGERRHKCQYPGCTKSFTRPDQLKRHLRTTHKDERGSTLTSPMAEQFMTAAFDSLA</sequence>
<dbReference type="GO" id="GO:0008270">
    <property type="term" value="F:zinc ion binding"/>
    <property type="evidence" value="ECO:0007669"/>
    <property type="project" value="UniProtKB-KW"/>
</dbReference>
<evidence type="ECO:0000256" key="8">
    <source>
        <dbReference type="SAM" id="MobiDB-lite"/>
    </source>
</evidence>
<evidence type="ECO:0000256" key="5">
    <source>
        <dbReference type="ARBA" id="ARBA00022833"/>
    </source>
</evidence>
<keyword evidence="2" id="KW-0479">Metal-binding</keyword>
<dbReference type="FunFam" id="3.30.160.60:FF:000432">
    <property type="entry name" value="zinc finger protein Gfi-1b isoform X1"/>
    <property type="match status" value="1"/>
</dbReference>
<dbReference type="GO" id="GO:0000978">
    <property type="term" value="F:RNA polymerase II cis-regulatory region sequence-specific DNA binding"/>
    <property type="evidence" value="ECO:0007669"/>
    <property type="project" value="TreeGrafter"/>
</dbReference>
<evidence type="ECO:0000313" key="11">
    <source>
        <dbReference type="Proteomes" id="UP000283841"/>
    </source>
</evidence>
<dbReference type="InterPro" id="IPR013087">
    <property type="entry name" value="Znf_C2H2_type"/>
</dbReference>
<dbReference type="EMBL" id="RCNU01000009">
    <property type="protein sequence ID" value="RWQ93721.1"/>
    <property type="molecule type" value="Genomic_DNA"/>
</dbReference>
<feature type="compositionally biased region" description="Polar residues" evidence="8">
    <location>
        <begin position="134"/>
        <end position="147"/>
    </location>
</feature>
<dbReference type="GO" id="GO:0005634">
    <property type="term" value="C:nucleus"/>
    <property type="evidence" value="ECO:0007669"/>
    <property type="project" value="UniProtKB-SubCell"/>
</dbReference>
<feature type="domain" description="C2H2-type" evidence="9">
    <location>
        <begin position="425"/>
        <end position="452"/>
    </location>
</feature>
<evidence type="ECO:0000256" key="2">
    <source>
        <dbReference type="ARBA" id="ARBA00022723"/>
    </source>
</evidence>
<feature type="region of interest" description="Disordered" evidence="8">
    <location>
        <begin position="129"/>
        <end position="152"/>
    </location>
</feature>
<keyword evidence="11" id="KW-1185">Reference proteome</keyword>
<dbReference type="PROSITE" id="PS50157">
    <property type="entry name" value="ZINC_FINGER_C2H2_2"/>
    <property type="match status" value="3"/>
</dbReference>
<accession>A0A443HPJ1</accession>
<evidence type="ECO:0000256" key="7">
    <source>
        <dbReference type="PROSITE-ProRule" id="PRU00042"/>
    </source>
</evidence>
<dbReference type="SUPFAM" id="SSF57667">
    <property type="entry name" value="beta-beta-alpha zinc fingers"/>
    <property type="match status" value="3"/>
</dbReference>
<dbReference type="GO" id="GO:0045944">
    <property type="term" value="P:positive regulation of transcription by RNA polymerase II"/>
    <property type="evidence" value="ECO:0007669"/>
    <property type="project" value="UniProtKB-ARBA"/>
</dbReference>
<gene>
    <name evidence="10" type="ORF">C8Q69DRAFT_333437</name>
</gene>
<feature type="domain" description="C2H2-type" evidence="9">
    <location>
        <begin position="453"/>
        <end position="480"/>
    </location>
</feature>
<protein>
    <submittedName>
        <fullName evidence="10">Putative C2H2 transcription factor</fullName>
    </submittedName>
</protein>
<keyword evidence="3" id="KW-0677">Repeat</keyword>
<dbReference type="RefSeq" id="XP_028483366.1">
    <property type="nucleotide sequence ID" value="XM_028627500.1"/>
</dbReference>
<dbReference type="InterPro" id="IPR050329">
    <property type="entry name" value="GLI_C2H2-zinc-finger"/>
</dbReference>
<dbReference type="SMART" id="SM00355">
    <property type="entry name" value="ZnF_C2H2"/>
    <property type="match status" value="6"/>
</dbReference>
<dbReference type="PROSITE" id="PS00028">
    <property type="entry name" value="ZINC_FINGER_C2H2_1"/>
    <property type="match status" value="3"/>
</dbReference>
<feature type="region of interest" description="Disordered" evidence="8">
    <location>
        <begin position="311"/>
        <end position="337"/>
    </location>
</feature>
<feature type="domain" description="C2H2-type" evidence="9">
    <location>
        <begin position="510"/>
        <end position="540"/>
    </location>
</feature>
<dbReference type="PANTHER" id="PTHR19818">
    <property type="entry name" value="ZINC FINGER PROTEIN ZIC AND GLI"/>
    <property type="match status" value="1"/>
</dbReference>
<dbReference type="VEuPathDB" id="FungiDB:C8Q69DRAFT_333437"/>
<dbReference type="InterPro" id="IPR036236">
    <property type="entry name" value="Znf_C2H2_sf"/>
</dbReference>
<dbReference type="GO" id="GO:0000981">
    <property type="term" value="F:DNA-binding transcription factor activity, RNA polymerase II-specific"/>
    <property type="evidence" value="ECO:0007669"/>
    <property type="project" value="TreeGrafter"/>
</dbReference>
<evidence type="ECO:0000256" key="4">
    <source>
        <dbReference type="ARBA" id="ARBA00022771"/>
    </source>
</evidence>
<dbReference type="STRING" id="264951.A0A443HPJ1"/>
<comment type="subcellular location">
    <subcellularLocation>
        <location evidence="1">Nucleus</location>
    </subcellularLocation>
</comment>
<dbReference type="Proteomes" id="UP000283841">
    <property type="component" value="Unassembled WGS sequence"/>
</dbReference>
<evidence type="ECO:0000259" key="9">
    <source>
        <dbReference type="PROSITE" id="PS50157"/>
    </source>
</evidence>
<keyword evidence="4 7" id="KW-0863">Zinc-finger</keyword>
<dbReference type="Pfam" id="PF00096">
    <property type="entry name" value="zf-C2H2"/>
    <property type="match status" value="3"/>
</dbReference>
<organism evidence="10 11">
    <name type="scientific">Byssochlamys spectabilis</name>
    <name type="common">Paecilomyces variotii</name>
    <dbReference type="NCBI Taxonomy" id="264951"/>
    <lineage>
        <taxon>Eukaryota</taxon>
        <taxon>Fungi</taxon>
        <taxon>Dikarya</taxon>
        <taxon>Ascomycota</taxon>
        <taxon>Pezizomycotina</taxon>
        <taxon>Eurotiomycetes</taxon>
        <taxon>Eurotiomycetidae</taxon>
        <taxon>Eurotiales</taxon>
        <taxon>Thermoascaceae</taxon>
        <taxon>Paecilomyces</taxon>
    </lineage>
</organism>
<evidence type="ECO:0000256" key="6">
    <source>
        <dbReference type="ARBA" id="ARBA00023242"/>
    </source>
</evidence>
<name>A0A443HPJ1_BYSSP</name>
<evidence type="ECO:0000256" key="3">
    <source>
        <dbReference type="ARBA" id="ARBA00022737"/>
    </source>
</evidence>
<dbReference type="PANTHER" id="PTHR19818:SF139">
    <property type="entry name" value="PAIR-RULE PROTEIN ODD-PAIRED"/>
    <property type="match status" value="1"/>
</dbReference>
<dbReference type="AlphaFoldDB" id="A0A443HPJ1"/>
<dbReference type="FunFam" id="3.30.160.60:FF:000145">
    <property type="entry name" value="Zinc finger protein 574"/>
    <property type="match status" value="1"/>
</dbReference>
<keyword evidence="6" id="KW-0539">Nucleus</keyword>
<comment type="caution">
    <text evidence="10">The sequence shown here is derived from an EMBL/GenBank/DDBJ whole genome shotgun (WGS) entry which is preliminary data.</text>
</comment>
<evidence type="ECO:0000256" key="1">
    <source>
        <dbReference type="ARBA" id="ARBA00004123"/>
    </source>
</evidence>